<dbReference type="GO" id="GO:0031985">
    <property type="term" value="C:Golgi cisterna"/>
    <property type="evidence" value="ECO:0007669"/>
    <property type="project" value="TreeGrafter"/>
</dbReference>
<dbReference type="GO" id="GO:0000301">
    <property type="term" value="P:retrograde transport, vesicle recycling within Golgi"/>
    <property type="evidence" value="ECO:0007669"/>
    <property type="project" value="TreeGrafter"/>
</dbReference>
<dbReference type="PANTHER" id="PTHR13815">
    <property type="entry name" value="GOLGIN-84"/>
    <property type="match status" value="1"/>
</dbReference>
<keyword evidence="6 9" id="KW-0472">Membrane</keyword>
<dbReference type="Pfam" id="PF09787">
    <property type="entry name" value="Golgin_A5"/>
    <property type="match status" value="1"/>
</dbReference>
<dbReference type="InterPro" id="IPR056858">
    <property type="entry name" value="VSR_TRX"/>
</dbReference>
<feature type="domain" description="Vacuolar sorting receptor thioredoxin-like" evidence="10">
    <location>
        <begin position="1"/>
        <end position="124"/>
    </location>
</feature>
<dbReference type="GO" id="GO:0000139">
    <property type="term" value="C:Golgi membrane"/>
    <property type="evidence" value="ECO:0007669"/>
    <property type="project" value="UniProtKB-SubCell"/>
</dbReference>
<name>A0A6A2ZAC9_HIBSY</name>
<feature type="region of interest" description="Disordered" evidence="8">
    <location>
        <begin position="364"/>
        <end position="468"/>
    </location>
</feature>
<comment type="caution">
    <text evidence="11">The sequence shown here is derived from an EMBL/GenBank/DDBJ whole genome shotgun (WGS) entry which is preliminary data.</text>
</comment>
<evidence type="ECO:0000256" key="9">
    <source>
        <dbReference type="SAM" id="Phobius"/>
    </source>
</evidence>
<evidence type="ECO:0000256" key="5">
    <source>
        <dbReference type="ARBA" id="ARBA00023054"/>
    </source>
</evidence>
<evidence type="ECO:0000256" key="4">
    <source>
        <dbReference type="ARBA" id="ARBA00023034"/>
    </source>
</evidence>
<reference evidence="11" key="1">
    <citation type="submission" date="2019-09" db="EMBL/GenBank/DDBJ databases">
        <title>Draft genome information of white flower Hibiscus syriacus.</title>
        <authorList>
            <person name="Kim Y.-M."/>
        </authorList>
    </citation>
    <scope>NUCLEOTIDE SEQUENCE [LARGE SCALE GENOMIC DNA]</scope>
    <source>
        <strain evidence="11">YM2019G1</strain>
    </source>
</reference>
<keyword evidence="3 9" id="KW-1133">Transmembrane helix</keyword>
<evidence type="ECO:0000313" key="11">
    <source>
        <dbReference type="EMBL" id="KAE8688055.1"/>
    </source>
</evidence>
<keyword evidence="2 9" id="KW-0812">Transmembrane</keyword>
<dbReference type="Proteomes" id="UP000436088">
    <property type="component" value="Unassembled WGS sequence"/>
</dbReference>
<feature type="coiled-coil region" evidence="7">
    <location>
        <begin position="499"/>
        <end position="633"/>
    </location>
</feature>
<dbReference type="InterPro" id="IPR019177">
    <property type="entry name" value="Golgin_subfamily_A_member_5"/>
</dbReference>
<feature type="transmembrane region" description="Helical" evidence="9">
    <location>
        <begin position="880"/>
        <end position="897"/>
    </location>
</feature>
<evidence type="ECO:0000256" key="3">
    <source>
        <dbReference type="ARBA" id="ARBA00022989"/>
    </source>
</evidence>
<dbReference type="AlphaFoldDB" id="A0A6A2ZAC9"/>
<gene>
    <name evidence="11" type="ORF">F3Y22_tig00111002pilonHSYRG00026</name>
</gene>
<keyword evidence="5 7" id="KW-0175">Coiled coil</keyword>
<feature type="compositionally biased region" description="Basic and acidic residues" evidence="8">
    <location>
        <begin position="275"/>
        <end position="289"/>
    </location>
</feature>
<dbReference type="PANTHER" id="PTHR13815:SF7">
    <property type="entry name" value="GOLGIN SUBFAMILY A MEMBER 5"/>
    <property type="match status" value="1"/>
</dbReference>
<organism evidence="11 12">
    <name type="scientific">Hibiscus syriacus</name>
    <name type="common">Rose of Sharon</name>
    <dbReference type="NCBI Taxonomy" id="106335"/>
    <lineage>
        <taxon>Eukaryota</taxon>
        <taxon>Viridiplantae</taxon>
        <taxon>Streptophyta</taxon>
        <taxon>Embryophyta</taxon>
        <taxon>Tracheophyta</taxon>
        <taxon>Spermatophyta</taxon>
        <taxon>Magnoliopsida</taxon>
        <taxon>eudicotyledons</taxon>
        <taxon>Gunneridae</taxon>
        <taxon>Pentapetalae</taxon>
        <taxon>rosids</taxon>
        <taxon>malvids</taxon>
        <taxon>Malvales</taxon>
        <taxon>Malvaceae</taxon>
        <taxon>Malvoideae</taxon>
        <taxon>Hibiscus</taxon>
    </lineage>
</organism>
<feature type="coiled-coil region" evidence="7">
    <location>
        <begin position="662"/>
        <end position="764"/>
    </location>
</feature>
<evidence type="ECO:0000256" key="1">
    <source>
        <dbReference type="ARBA" id="ARBA00004194"/>
    </source>
</evidence>
<protein>
    <submittedName>
        <fullName evidence="11">Golgin-84</fullName>
    </submittedName>
</protein>
<feature type="compositionally biased region" description="Polar residues" evidence="8">
    <location>
        <begin position="306"/>
        <end position="320"/>
    </location>
</feature>
<dbReference type="GO" id="GO:0007030">
    <property type="term" value="P:Golgi organization"/>
    <property type="evidence" value="ECO:0007669"/>
    <property type="project" value="InterPro"/>
</dbReference>
<feature type="compositionally biased region" description="Polar residues" evidence="8">
    <location>
        <begin position="408"/>
        <end position="417"/>
    </location>
</feature>
<evidence type="ECO:0000256" key="8">
    <source>
        <dbReference type="SAM" id="MobiDB-lite"/>
    </source>
</evidence>
<keyword evidence="4" id="KW-0333">Golgi apparatus</keyword>
<keyword evidence="12" id="KW-1185">Reference proteome</keyword>
<feature type="region of interest" description="Disordered" evidence="8">
    <location>
        <begin position="243"/>
        <end position="349"/>
    </location>
</feature>
<evidence type="ECO:0000256" key="7">
    <source>
        <dbReference type="SAM" id="Coils"/>
    </source>
</evidence>
<evidence type="ECO:0000256" key="2">
    <source>
        <dbReference type="ARBA" id="ARBA00022692"/>
    </source>
</evidence>
<evidence type="ECO:0000259" key="10">
    <source>
        <dbReference type="Pfam" id="PF25011"/>
    </source>
</evidence>
<evidence type="ECO:0000256" key="6">
    <source>
        <dbReference type="ARBA" id="ARBA00023136"/>
    </source>
</evidence>
<comment type="subcellular location">
    <subcellularLocation>
        <location evidence="1">Golgi apparatus membrane</location>
        <topology evidence="1">Single-pass membrane protein</topology>
    </subcellularLocation>
</comment>
<evidence type="ECO:0000313" key="12">
    <source>
        <dbReference type="Proteomes" id="UP000436088"/>
    </source>
</evidence>
<dbReference type="EMBL" id="VEPZ02001197">
    <property type="protein sequence ID" value="KAE8688055.1"/>
    <property type="molecule type" value="Genomic_DNA"/>
</dbReference>
<proteinExistence type="predicted"/>
<feature type="compositionally biased region" description="Basic and acidic residues" evidence="8">
    <location>
        <begin position="394"/>
        <end position="405"/>
    </location>
</feature>
<accession>A0A6A2ZAC9</accession>
<sequence>MNFINNFKGHAQILEKGGYTLFTPHYLTWYYPKPFIFSSQCKSQCINHERYCDPDPEHDFREGYQGKDVVFENLRQLCMHIVANERKRPWIWWDHVTDFHIRCSMKVNRYSKECAEGVMSSLGSRDDVSILPTLVINNVQYRGKLDRSAVLKAICVGFKETMKPSVCLSADVETNECLERNGGCWHDKRANITACRVKYRKFTRGRVCECPIVKGVQYRGDGSISCEDLFEVVDRRAKLVASELSEEQSDSQSQGSSAEKTKPRTKEKKRLSTKKSPEPSDTGRKETKSEVLQSDVTPDKEKETFSSDNEGSSGANSMVQANPELHGNSEKDTPKVPSPKPLDTDLLKNGVNQEEVYAIARNAEGSLSTSNGELLNENAPDVHVEHPPSSFSAKDIEVVSEDHLTDGGQDTESQTAYVPSKTEQEKLQHVVADSHVNSEAKLEEDDVKIETPVNQKKPQEKNSGTPSKMVQDQLDEAQGLLKTTNSTGQSKEARLARVCAGLSSRLQEYKSENAQLEELLIAERELSKSYEARIKQLQQDLSVSKSEVTRIESNMVEALAAKNSEIEALVNSMDALKKQAALYEGNLASLQANMESIMRNRELTETRMMQALREELSSAERRAEEERAAHNATKMAAMERQVELEHRAVEASTALARIQRVADERTAKSSQLEQKLALLEVECASLNQELQDMEARARRGQKKAPEEANQMLQIQAWQEEVEHARQGQRDAESKLSSLEASIRLQKMRVEMAAMKRDAEHYSRQEHMELEKRYRELTDLLYYKQTQLEAMASEKAAAEFQLEKEIKRLQEAQVEVERSRLPRHASSSWEEDTEIKALEPLPVYHRHAAAASIQLQKAVKLLDSGAVRATRFLWRYPTARIILLCYLVFVHLFLMYLLHRLQEQADILAAHELAKSMGLTDSNLP</sequence>
<feature type="compositionally biased region" description="Polar residues" evidence="8">
    <location>
        <begin position="452"/>
        <end position="468"/>
    </location>
</feature>
<dbReference type="Pfam" id="PF25011">
    <property type="entry name" value="VSR_TRX"/>
    <property type="match status" value="1"/>
</dbReference>